<sequence>MKSNRLEIFLISYRFLSKRNNWNRGFISFVFFLKKKEVFMLFRTIQFFSLWDLFPMRGNEKNSRMDCYLCLDHG</sequence>
<evidence type="ECO:0000313" key="7">
    <source>
        <dbReference type="Proteomes" id="UP000790787"/>
    </source>
</evidence>
<evidence type="ECO:0000313" key="5">
    <source>
        <dbReference type="EMBL" id="CAA77353.1"/>
    </source>
</evidence>
<evidence type="ECO:0000313" key="6">
    <source>
        <dbReference type="Proteomes" id="UP000084051"/>
    </source>
</evidence>
<reference evidence="5 6" key="1">
    <citation type="journal article" date="1986" name="EMBO J.">
        <title>The complete nucleotide sequence of the tobacco chloroplast genome: its gene organization and expression.</title>
        <authorList>
            <person name="Shinozaki K."/>
            <person name="Ohme M."/>
            <person name="Tanaka M."/>
            <person name="Wakasugi T."/>
            <person name="Hayashida N."/>
            <person name="Matsubayashi T."/>
            <person name="Zaita N."/>
            <person name="Chunwongse J."/>
            <person name="Obokata J."/>
            <person name="Yamaguchi-Shinozaki K."/>
            <person name="Ohto C."/>
            <person name="Torazawa K."/>
            <person name="Meng B.Y."/>
            <person name="Sugita M."/>
            <person name="Deno H."/>
            <person name="Kamogashira T."/>
            <person name="Yamada K."/>
            <person name="Kusuda J."/>
            <person name="Takaiwa F."/>
            <person name="Kato A."/>
            <person name="Tohdoh N."/>
            <person name="Shimada H."/>
            <person name="Sugiura M."/>
        </authorList>
    </citation>
    <scope>NUCLEOTIDE SEQUENCE</scope>
    <source>
        <strain evidence="6">cv. TN90</strain>
    </source>
</reference>
<reference evidence="4" key="14">
    <citation type="submission" date="2019-04" db="EMBL/GenBank/DDBJ databases">
        <title>Nicotiana tabacum cultivar SR1 transplastomic apxC_large Circle plastid DNA.</title>
        <authorList>
            <person name="Uemura K."/>
            <person name="Hayashi S."/>
            <person name="Terachi T."/>
        </authorList>
    </citation>
    <scope>NUCLEOTIDE SEQUENCE</scope>
    <source>
        <strain evidence="4">SR1</strain>
    </source>
</reference>
<dbReference type="GeneID" id="1466295"/>
<evidence type="ECO:0000313" key="3">
    <source>
        <dbReference type="EMBL" id="BBJ36951.1"/>
    </source>
</evidence>
<dbReference type="EMBL" id="AP019624">
    <property type="protein sequence ID" value="BBJ36951.1"/>
    <property type="molecule type" value="Genomic_DNA"/>
</dbReference>
<keyword evidence="5" id="KW-0396">Initiation factor</keyword>
<reference evidence="5 8" key="8">
    <citation type="submission" date="1998-02" db="EMBL/GenBank/DDBJ databases">
        <authorList>
            <person name="Tsudsuki T."/>
        </authorList>
    </citation>
    <scope>NUCLEOTIDE SEQUENCE</scope>
</reference>
<keyword evidence="5" id="KW-0150">Chloroplast</keyword>
<reference evidence="5 6" key="5">
    <citation type="journal article" date="1993" name="Curr. Genet.">
        <title>A chloroplast DNA mutational hotspot and gene conversion in a noncoding region near rbcL in the grass family (Poaceae).</title>
        <authorList>
            <person name="Morton B.R."/>
            <person name="Clegg M.T."/>
        </authorList>
    </citation>
    <scope>NUCLEOTIDE SEQUENCE</scope>
    <source>
        <strain evidence="6">cv. TN90</strain>
    </source>
</reference>
<protein>
    <submittedName>
        <fullName evidence="5 8">Uncharacterized protein</fullName>
    </submittedName>
</protein>
<evidence type="ECO:0000313" key="1">
    <source>
        <dbReference type="EMBL" id="AMM05546.1"/>
    </source>
</evidence>
<dbReference type="RefSeq" id="NP_054499.1">
    <property type="nucleotide sequence ID" value="NC_001879.2"/>
</dbReference>
<reference evidence="5" key="10">
    <citation type="submission" date="2005-09" db="EMBL/GenBank/DDBJ databases">
        <authorList>
            <person name="Yukawa M."/>
        </authorList>
    </citation>
    <scope>NUCLEOTIDE SEQUENCE</scope>
</reference>
<keyword evidence="5 8" id="KW-0934">Plastid</keyword>
<dbReference type="EMBL" id="Z00044">
    <property type="protein sequence ID" value="CAA77353.1"/>
    <property type="molecule type" value="Genomic_DNA"/>
</dbReference>
<dbReference type="EMBL" id="KU199713">
    <property type="protein sequence ID" value="AMM05546.1"/>
    <property type="molecule type" value="Genomic_DNA"/>
</dbReference>
<reference evidence="5 6" key="7">
    <citation type="journal article" date="1997" name="Nucleic Acids Res.">
        <title>Fine mapping of replication origins (ori A and ori B) in Nicotiana tabacum chloroplast DNA.</title>
        <authorList>
            <person name="Kunnimalaiyaan M."/>
            <person name="Nielsen B.L."/>
        </authorList>
    </citation>
    <scope>NUCLEOTIDE SEQUENCE</scope>
    <source>
        <strain evidence="6">cv. TN90</strain>
    </source>
</reference>
<reference evidence="8" key="15">
    <citation type="submission" date="2025-04" db="UniProtKB">
        <authorList>
            <consortium name="RefSeq"/>
        </authorList>
    </citation>
    <scope>IDENTIFICATION</scope>
</reference>
<proteinExistence type="predicted"/>
<dbReference type="GO" id="GO:0003743">
    <property type="term" value="F:translation initiation factor activity"/>
    <property type="evidence" value="ECO:0007669"/>
    <property type="project" value="UniProtKB-KW"/>
</dbReference>
<keyword evidence="5" id="KW-0648">Protein biosynthesis</keyword>
<name>Q32714_TOBAC</name>
<accession>Q32714</accession>
<reference evidence="5 6" key="6">
    <citation type="journal article" date="1995" name="Mol. Phylogenet. Evol.">
        <title>A phylogenetic analysis of monocotyledons based on the chloroplast gene rps4, using parsimony and a new numerical phenetics method.</title>
        <authorList>
            <person name="Nadot S."/>
            <person name="Bittar G."/>
            <person name="Carter L."/>
            <person name="Lacroix R."/>
            <person name="Lejeune B."/>
        </authorList>
    </citation>
    <scope>NUCLEOTIDE SEQUENCE</scope>
    <source>
        <strain evidence="6">cv. TN90</strain>
    </source>
</reference>
<keyword evidence="7" id="KW-1185">Reference proteome</keyword>
<evidence type="ECO:0000313" key="2">
    <source>
        <dbReference type="EMBL" id="BBJ36844.1"/>
    </source>
</evidence>
<reference evidence="1" key="11">
    <citation type="submission" date="2015-11" db="EMBL/GenBank/DDBJ databases">
        <title>Complete chloroplast genome sequence of Nicotiana tabacum TN90.</title>
        <authorList>
            <person name="Gao H."/>
        </authorList>
    </citation>
    <scope>NUCLEOTIDE SEQUENCE</scope>
</reference>
<reference evidence="5 6" key="3">
    <citation type="journal article" date="1991" name="Nucleic Acids Res.">
        <title>Processing of histidine transfer RNA precursors in tobacco chloroplasts.</title>
        <authorList>
            <person name="Mitchelson K."/>
            <person name="Stephen J."/>
        </authorList>
    </citation>
    <scope>NUCLEOTIDE SEQUENCE</scope>
    <source>
        <strain evidence="6">cv. TN90</strain>
    </source>
</reference>
<evidence type="ECO:0000313" key="4">
    <source>
        <dbReference type="EMBL" id="BBJ37057.1"/>
    </source>
</evidence>
<reference evidence="6" key="4">
    <citation type="journal article" date="1992" name="Mol. Gen. Genet.">
        <title>Plastid DNA sequence homologies in the tobacco nuclear genome.</title>
        <authorList>
            <person name="Ayliffe M.A."/>
            <person name="Timmis J.N."/>
        </authorList>
    </citation>
    <scope>NUCLEOTIDE SEQUENCE [LARGE SCALE GENOMIC DNA]</scope>
    <source>
        <strain evidence="6">cv. TN90</strain>
    </source>
</reference>
<dbReference type="PaxDb" id="4097-Q32714"/>
<geneLocation type="plastid" evidence="5 8"/>
<gene>
    <name evidence="8" type="ORF">NitaCp023</name>
</gene>
<reference evidence="3" key="13">
    <citation type="submission" date="2019-04" db="EMBL/GenBank/DDBJ databases">
        <title>Nicotiana tabacum cultivar SR1 transplastomic apxA plastid DNA.</title>
        <authorList>
            <person name="Uemura K."/>
            <person name="Hayashi S."/>
            <person name="Terachi T."/>
        </authorList>
    </citation>
    <scope>NUCLEOTIDE SEQUENCE</scope>
    <source>
        <strain evidence="3">SR1</strain>
    </source>
</reference>
<reference evidence="5 6" key="2">
    <citation type="journal article" date="1991" name="Nucleic Acids Res.">
        <title>Fine structural features of the chloroplast genome: comparison of the sequenced chloroplast genomes.</title>
        <authorList>
            <person name="Shimada H."/>
            <person name="Sugiura M."/>
        </authorList>
    </citation>
    <scope>NUCLEOTIDE SEQUENCE</scope>
    <source>
        <strain evidence="6">cv. TN90</strain>
    </source>
</reference>
<dbReference type="KEGG" id="nta:1466295"/>
<dbReference type="PIR" id="A05192">
    <property type="entry name" value="A05192"/>
</dbReference>
<organism evidence="5">
    <name type="scientific">Nicotiana tabacum</name>
    <name type="common">Common tobacco</name>
    <dbReference type="NCBI Taxonomy" id="4097"/>
    <lineage>
        <taxon>Eukaryota</taxon>
        <taxon>Viridiplantae</taxon>
        <taxon>Streptophyta</taxon>
        <taxon>Embryophyta</taxon>
        <taxon>Tracheophyta</taxon>
        <taxon>Spermatophyta</taxon>
        <taxon>Magnoliopsida</taxon>
        <taxon>eudicotyledons</taxon>
        <taxon>Gunneridae</taxon>
        <taxon>Pentapetalae</taxon>
        <taxon>asterids</taxon>
        <taxon>lamiids</taxon>
        <taxon>Solanales</taxon>
        <taxon>Solanaceae</taxon>
        <taxon>Nicotianoideae</taxon>
        <taxon>Nicotianeae</taxon>
        <taxon>Nicotiana</taxon>
    </lineage>
</organism>
<dbReference type="AlphaFoldDB" id="Q32714"/>
<evidence type="ECO:0000313" key="8">
    <source>
        <dbReference type="RefSeq" id="NP_054499.1"/>
    </source>
</evidence>
<reference evidence="8" key="9">
    <citation type="submission" date="2000-11" db="EMBL/GenBank/DDBJ databases">
        <authorList>
            <consortium name="NCBI Genome Project"/>
        </authorList>
    </citation>
    <scope>NUCLEOTIDE SEQUENCE</scope>
</reference>
<dbReference type="EMBL" id="AP019623">
    <property type="protein sequence ID" value="BBJ36844.1"/>
    <property type="molecule type" value="Genomic_DNA"/>
</dbReference>
<reference evidence="2" key="12">
    <citation type="submission" date="2019-04" db="EMBL/GenBank/DDBJ databases">
        <title>Nicotiana tabacum cultivar SR1 plastid DNA.</title>
        <authorList>
            <person name="Uemura K."/>
            <person name="Hayashi S."/>
            <person name="Terachi T."/>
        </authorList>
    </citation>
    <scope>NUCLEOTIDE SEQUENCE</scope>
    <source>
        <strain evidence="2">SR1</strain>
    </source>
</reference>
<dbReference type="Proteomes" id="UP000790787">
    <property type="component" value="Plastid Pltd"/>
</dbReference>
<dbReference type="EMBL" id="AP019625">
    <property type="protein sequence ID" value="BBJ37057.1"/>
    <property type="molecule type" value="Genomic_DNA"/>
</dbReference>